<comment type="caution">
    <text evidence="2">The sequence shown here is derived from an EMBL/GenBank/DDBJ whole genome shotgun (WGS) entry which is preliminary data.</text>
</comment>
<proteinExistence type="predicted"/>
<protein>
    <submittedName>
        <fullName evidence="2">Uncharacterized protein</fullName>
    </submittedName>
</protein>
<evidence type="ECO:0000313" key="3">
    <source>
        <dbReference type="Proteomes" id="UP000247498"/>
    </source>
</evidence>
<sequence length="101" mass="10656">MGGATTLATARGTRRCLLDALNAAGDLEDWSIACLSRAPRAWPTCAPCPLTPPPPPLRRAPPTWDPNNGAAWRGAGAAAAQDRPAPLMAWIPFPPDAPRHE</sequence>
<reference evidence="2 3" key="1">
    <citation type="journal article" date="2018" name="Sci. Rep.">
        <title>Raphidocelis subcapitata (=Pseudokirchneriella subcapitata) provides an insight into genome evolution and environmental adaptations in the Sphaeropleales.</title>
        <authorList>
            <person name="Suzuki S."/>
            <person name="Yamaguchi H."/>
            <person name="Nakajima N."/>
            <person name="Kawachi M."/>
        </authorList>
    </citation>
    <scope>NUCLEOTIDE SEQUENCE [LARGE SCALE GENOMIC DNA]</scope>
    <source>
        <strain evidence="2 3">NIES-35</strain>
    </source>
</reference>
<evidence type="ECO:0000256" key="1">
    <source>
        <dbReference type="SAM" id="MobiDB-lite"/>
    </source>
</evidence>
<evidence type="ECO:0000313" key="2">
    <source>
        <dbReference type="EMBL" id="GBG00213.1"/>
    </source>
</evidence>
<dbReference type="EMBL" id="BDRX01000200">
    <property type="protein sequence ID" value="GBG00213.1"/>
    <property type="molecule type" value="Genomic_DNA"/>
</dbReference>
<feature type="region of interest" description="Disordered" evidence="1">
    <location>
        <begin position="53"/>
        <end position="101"/>
    </location>
</feature>
<dbReference type="InParanoid" id="A0A2V0PMA2"/>
<dbReference type="Proteomes" id="UP000247498">
    <property type="component" value="Unassembled WGS sequence"/>
</dbReference>
<organism evidence="2 3">
    <name type="scientific">Raphidocelis subcapitata</name>
    <dbReference type="NCBI Taxonomy" id="307507"/>
    <lineage>
        <taxon>Eukaryota</taxon>
        <taxon>Viridiplantae</taxon>
        <taxon>Chlorophyta</taxon>
        <taxon>core chlorophytes</taxon>
        <taxon>Chlorophyceae</taxon>
        <taxon>CS clade</taxon>
        <taxon>Sphaeropleales</taxon>
        <taxon>Selenastraceae</taxon>
        <taxon>Raphidocelis</taxon>
    </lineage>
</organism>
<gene>
    <name evidence="2" type="ORF">Rsub_12994</name>
</gene>
<keyword evidence="3" id="KW-1185">Reference proteome</keyword>
<name>A0A2V0PMA2_9CHLO</name>
<feature type="compositionally biased region" description="Low complexity" evidence="1">
    <location>
        <begin position="69"/>
        <end position="80"/>
    </location>
</feature>
<dbReference type="AlphaFoldDB" id="A0A2V0PMA2"/>
<accession>A0A2V0PMA2</accession>
<feature type="compositionally biased region" description="Pro residues" evidence="1">
    <location>
        <begin position="92"/>
        <end position="101"/>
    </location>
</feature>